<evidence type="ECO:0000259" key="3">
    <source>
        <dbReference type="PROSITE" id="PS50222"/>
    </source>
</evidence>
<feature type="region of interest" description="Disordered" evidence="1">
    <location>
        <begin position="79"/>
        <end position="111"/>
    </location>
</feature>
<dbReference type="InterPro" id="IPR018247">
    <property type="entry name" value="EF_Hand_1_Ca_BS"/>
</dbReference>
<dbReference type="Proteomes" id="UP001589795">
    <property type="component" value="Unassembled WGS sequence"/>
</dbReference>
<evidence type="ECO:0000256" key="2">
    <source>
        <dbReference type="SAM" id="SignalP"/>
    </source>
</evidence>
<comment type="caution">
    <text evidence="4">The sequence shown here is derived from an EMBL/GenBank/DDBJ whole genome shotgun (WGS) entry which is preliminary data.</text>
</comment>
<evidence type="ECO:0000313" key="4">
    <source>
        <dbReference type="EMBL" id="MFC0202579.1"/>
    </source>
</evidence>
<feature type="signal peptide" evidence="2">
    <location>
        <begin position="1"/>
        <end position="25"/>
    </location>
</feature>
<feature type="domain" description="EF-hand" evidence="3">
    <location>
        <begin position="50"/>
        <end position="85"/>
    </location>
</feature>
<feature type="region of interest" description="Disordered" evidence="1">
    <location>
        <begin position="28"/>
        <end position="54"/>
    </location>
</feature>
<proteinExistence type="predicted"/>
<accession>A0ABV6CPB4</accession>
<feature type="compositionally biased region" description="Acidic residues" evidence="1">
    <location>
        <begin position="29"/>
        <end position="44"/>
    </location>
</feature>
<reference evidence="4 5" key="1">
    <citation type="submission" date="2024-09" db="EMBL/GenBank/DDBJ databases">
        <authorList>
            <person name="Sun Q."/>
            <person name="Mori K."/>
        </authorList>
    </citation>
    <scope>NUCLEOTIDE SEQUENCE [LARGE SCALE GENOMIC DNA]</scope>
    <source>
        <strain evidence="4 5">CCM 7904</strain>
    </source>
</reference>
<dbReference type="InterPro" id="IPR002048">
    <property type="entry name" value="EF_hand_dom"/>
</dbReference>
<dbReference type="EMBL" id="JBHLWQ010000197">
    <property type="protein sequence ID" value="MFC0202579.1"/>
    <property type="molecule type" value="Genomic_DNA"/>
</dbReference>
<keyword evidence="5" id="KW-1185">Reference proteome</keyword>
<protein>
    <recommendedName>
        <fullName evidence="3">EF-hand domain-containing protein</fullName>
    </recommendedName>
</protein>
<gene>
    <name evidence="4" type="ORF">ACFFIZ_20270</name>
</gene>
<keyword evidence="2" id="KW-0732">Signal</keyword>
<dbReference type="PROSITE" id="PS00018">
    <property type="entry name" value="EF_HAND_1"/>
    <property type="match status" value="1"/>
</dbReference>
<sequence>MTIELKKIAGIAAVLGALTAAPAMAQDMTEWDGDGDGALNEEEFQTGWDSAYGENETAFSTWDEDDDGALSEDEYNAGVFSSYDDDDSGVIEEPEYGDVGDDMGDGGFWDV</sequence>
<dbReference type="RefSeq" id="WP_265508701.1">
    <property type="nucleotide sequence ID" value="NZ_JAOTBE010000102.1"/>
</dbReference>
<evidence type="ECO:0000313" key="5">
    <source>
        <dbReference type="Proteomes" id="UP001589795"/>
    </source>
</evidence>
<dbReference type="SUPFAM" id="SSF47473">
    <property type="entry name" value="EF-hand"/>
    <property type="match status" value="1"/>
</dbReference>
<name>A0ABV6CPB4_9RHOB</name>
<dbReference type="PROSITE" id="PS50222">
    <property type="entry name" value="EF_HAND_2"/>
    <property type="match status" value="1"/>
</dbReference>
<feature type="chain" id="PRO_5046162251" description="EF-hand domain-containing protein" evidence="2">
    <location>
        <begin position="26"/>
        <end position="111"/>
    </location>
</feature>
<organism evidence="4 5">
    <name type="scientific">Paracoccus rhizosphaerae</name>
    <dbReference type="NCBI Taxonomy" id="1133347"/>
    <lineage>
        <taxon>Bacteria</taxon>
        <taxon>Pseudomonadati</taxon>
        <taxon>Pseudomonadota</taxon>
        <taxon>Alphaproteobacteria</taxon>
        <taxon>Rhodobacterales</taxon>
        <taxon>Paracoccaceae</taxon>
        <taxon>Paracoccus</taxon>
    </lineage>
</organism>
<dbReference type="Gene3D" id="1.10.238.10">
    <property type="entry name" value="EF-hand"/>
    <property type="match status" value="1"/>
</dbReference>
<feature type="compositionally biased region" description="Acidic residues" evidence="1">
    <location>
        <begin position="83"/>
        <end position="104"/>
    </location>
</feature>
<evidence type="ECO:0000256" key="1">
    <source>
        <dbReference type="SAM" id="MobiDB-lite"/>
    </source>
</evidence>
<dbReference type="InterPro" id="IPR011992">
    <property type="entry name" value="EF-hand-dom_pair"/>
</dbReference>